<dbReference type="OrthoDB" id="5525680at2759"/>
<evidence type="ECO:0000313" key="8">
    <source>
        <dbReference type="Proteomes" id="UP000233524"/>
    </source>
</evidence>
<dbReference type="InterPro" id="IPR003807">
    <property type="entry name" value="DUF202"/>
</dbReference>
<sequence length="202" mass="22108">MASITTAATSVTDDIYDAEDATGCLPVLWENLKRPEAVEVPALRQRGYNGTATFWASPFLGPLLFHNESSDARDHCANERTFLSYLRLSVYMAIVSNAIVLSFHLKSQPSDVELRMAKPLGIVFWVLSLCCLSLGLGNYITTVNKYSRRVAIVQSGWKTQIVLGFVSVSIIGTCVVLLVITKVSGGHSSSIQEAYSFWVGNP</sequence>
<dbReference type="Pfam" id="PF02656">
    <property type="entry name" value="DUF202"/>
    <property type="match status" value="1"/>
</dbReference>
<dbReference type="EMBL" id="NLAX01000701">
    <property type="protein sequence ID" value="PKS07298.1"/>
    <property type="molecule type" value="Genomic_DNA"/>
</dbReference>
<dbReference type="Proteomes" id="UP000233524">
    <property type="component" value="Unassembled WGS sequence"/>
</dbReference>
<evidence type="ECO:0000256" key="2">
    <source>
        <dbReference type="ARBA" id="ARBA00022692"/>
    </source>
</evidence>
<keyword evidence="4 5" id="KW-0472">Membrane</keyword>
<protein>
    <recommendedName>
        <fullName evidence="6">DUF202 domain-containing protein</fullName>
    </recommendedName>
</protein>
<keyword evidence="2 5" id="KW-0812">Transmembrane</keyword>
<feature type="transmembrane region" description="Helical" evidence="5">
    <location>
        <begin position="120"/>
        <end position="140"/>
    </location>
</feature>
<name>A0A2N3N4E9_9PEZI</name>
<dbReference type="AlphaFoldDB" id="A0A2N3N4E9"/>
<dbReference type="PANTHER" id="PTHR34187:SF3">
    <property type="entry name" value="DUF DOMAIN PROTEIN (AFU_ORTHOLOGUE AFUA_6G11150)"/>
    <property type="match status" value="1"/>
</dbReference>
<evidence type="ECO:0000256" key="3">
    <source>
        <dbReference type="ARBA" id="ARBA00022989"/>
    </source>
</evidence>
<dbReference type="GO" id="GO:0012505">
    <property type="term" value="C:endomembrane system"/>
    <property type="evidence" value="ECO:0007669"/>
    <property type="project" value="UniProtKB-SubCell"/>
</dbReference>
<feature type="domain" description="DUF202" evidence="6">
    <location>
        <begin position="73"/>
        <end position="144"/>
    </location>
</feature>
<evidence type="ECO:0000259" key="6">
    <source>
        <dbReference type="Pfam" id="PF02656"/>
    </source>
</evidence>
<organism evidence="7 8">
    <name type="scientific">Lomentospora prolificans</name>
    <dbReference type="NCBI Taxonomy" id="41688"/>
    <lineage>
        <taxon>Eukaryota</taxon>
        <taxon>Fungi</taxon>
        <taxon>Dikarya</taxon>
        <taxon>Ascomycota</taxon>
        <taxon>Pezizomycotina</taxon>
        <taxon>Sordariomycetes</taxon>
        <taxon>Hypocreomycetidae</taxon>
        <taxon>Microascales</taxon>
        <taxon>Microascaceae</taxon>
        <taxon>Lomentospora</taxon>
    </lineage>
</organism>
<evidence type="ECO:0000256" key="4">
    <source>
        <dbReference type="ARBA" id="ARBA00023136"/>
    </source>
</evidence>
<evidence type="ECO:0000313" key="7">
    <source>
        <dbReference type="EMBL" id="PKS07298.1"/>
    </source>
</evidence>
<dbReference type="PANTHER" id="PTHR34187">
    <property type="entry name" value="FGR18P"/>
    <property type="match status" value="1"/>
</dbReference>
<feature type="transmembrane region" description="Helical" evidence="5">
    <location>
        <begin position="161"/>
        <end position="180"/>
    </location>
</feature>
<dbReference type="VEuPathDB" id="FungiDB:jhhlp_005900"/>
<dbReference type="InParanoid" id="A0A2N3N4E9"/>
<feature type="transmembrane region" description="Helical" evidence="5">
    <location>
        <begin position="88"/>
        <end position="105"/>
    </location>
</feature>
<comment type="subcellular location">
    <subcellularLocation>
        <location evidence="1">Endomembrane system</location>
        <topology evidence="1">Multi-pass membrane protein</topology>
    </subcellularLocation>
</comment>
<proteinExistence type="predicted"/>
<keyword evidence="3 5" id="KW-1133">Transmembrane helix</keyword>
<evidence type="ECO:0000256" key="5">
    <source>
        <dbReference type="SAM" id="Phobius"/>
    </source>
</evidence>
<comment type="caution">
    <text evidence="7">The sequence shown here is derived from an EMBL/GenBank/DDBJ whole genome shotgun (WGS) entry which is preliminary data.</text>
</comment>
<reference evidence="7 8" key="1">
    <citation type="journal article" date="2017" name="G3 (Bethesda)">
        <title>First Draft Genome Sequence of the Pathogenic Fungus Lomentospora prolificans (Formerly Scedosporium prolificans).</title>
        <authorList>
            <person name="Luo R."/>
            <person name="Zimin A."/>
            <person name="Workman R."/>
            <person name="Fan Y."/>
            <person name="Pertea G."/>
            <person name="Grossman N."/>
            <person name="Wear M.P."/>
            <person name="Jia B."/>
            <person name="Miller H."/>
            <person name="Casadevall A."/>
            <person name="Timp W."/>
            <person name="Zhang S.X."/>
            <person name="Salzberg S.L."/>
        </authorList>
    </citation>
    <scope>NUCLEOTIDE SEQUENCE [LARGE SCALE GENOMIC DNA]</scope>
    <source>
        <strain evidence="7 8">JHH-5317</strain>
    </source>
</reference>
<evidence type="ECO:0000256" key="1">
    <source>
        <dbReference type="ARBA" id="ARBA00004127"/>
    </source>
</evidence>
<gene>
    <name evidence="7" type="ORF">jhhlp_005900</name>
</gene>
<accession>A0A2N3N4E9</accession>
<dbReference type="InterPro" id="IPR052053">
    <property type="entry name" value="IM_YidH-like"/>
</dbReference>
<keyword evidence="8" id="KW-1185">Reference proteome</keyword>